<gene>
    <name evidence="1" type="ORF">NITFAB_2400</name>
</gene>
<dbReference type="AlphaFoldDB" id="A0A2X0QYY4"/>
<name>A0A2X0QYY4_9PROT</name>
<accession>A0A2X0QYY4</accession>
<evidence type="ECO:0000313" key="1">
    <source>
        <dbReference type="EMBL" id="SPS06807.1"/>
    </source>
</evidence>
<proteinExistence type="predicted"/>
<reference evidence="1" key="1">
    <citation type="submission" date="2018-05" db="EMBL/GenBank/DDBJ databases">
        <authorList>
            <person name="Lanie J.A."/>
            <person name="Ng W.-L."/>
            <person name="Kazmierczak K.M."/>
            <person name="Andrzejewski T.M."/>
            <person name="Davidsen T.M."/>
            <person name="Wayne K.J."/>
            <person name="Tettelin H."/>
            <person name="Glass J.I."/>
            <person name="Rusch D."/>
            <person name="Podicherti R."/>
            <person name="Tsui H.-C.T."/>
            <person name="Winkler M.E."/>
        </authorList>
    </citation>
    <scope>NUCLEOTIDE SEQUENCE</scope>
    <source>
        <strain evidence="1">KNB</strain>
    </source>
</reference>
<protein>
    <submittedName>
        <fullName evidence="1">Uncharacterized protein</fullName>
    </submittedName>
</protein>
<dbReference type="EMBL" id="LS423452">
    <property type="protein sequence ID" value="SPS06807.1"/>
    <property type="molecule type" value="Genomic_DNA"/>
</dbReference>
<organism evidence="1">
    <name type="scientific">Candidatus Nitrotoga fabula</name>
    <dbReference type="NCBI Taxonomy" id="2182327"/>
    <lineage>
        <taxon>Bacteria</taxon>
        <taxon>Pseudomonadati</taxon>
        <taxon>Pseudomonadota</taxon>
        <taxon>Betaproteobacteria</taxon>
        <taxon>Nitrosomonadales</taxon>
        <taxon>Gallionellaceae</taxon>
        <taxon>Candidatus Nitrotoga</taxon>
    </lineage>
</organism>
<sequence>MPTLGMSPIAVVEVNDSAAQALMAGVLALFFRNSILTELEST</sequence>